<evidence type="ECO:0000313" key="3">
    <source>
        <dbReference type="Proteomes" id="UP000076858"/>
    </source>
</evidence>
<reference evidence="2 3" key="1">
    <citation type="submission" date="2016-03" db="EMBL/GenBank/DDBJ databases">
        <title>EvidentialGene: Evidence-directed Construction of Genes on Genomes.</title>
        <authorList>
            <person name="Gilbert D.G."/>
            <person name="Choi J.-H."/>
            <person name="Mockaitis K."/>
            <person name="Colbourne J."/>
            <person name="Pfrender M."/>
        </authorList>
    </citation>
    <scope>NUCLEOTIDE SEQUENCE [LARGE SCALE GENOMIC DNA]</scope>
    <source>
        <strain evidence="2 3">Xinb3</strain>
        <tissue evidence="2">Complete organism</tissue>
    </source>
</reference>
<proteinExistence type="predicted"/>
<evidence type="ECO:0000313" key="2">
    <source>
        <dbReference type="EMBL" id="KZS11847.1"/>
    </source>
</evidence>
<comment type="caution">
    <text evidence="2">The sequence shown here is derived from an EMBL/GenBank/DDBJ whole genome shotgun (WGS) entry which is preliminary data.</text>
</comment>
<dbReference type="Proteomes" id="UP000076858">
    <property type="component" value="Unassembled WGS sequence"/>
</dbReference>
<feature type="region of interest" description="Disordered" evidence="1">
    <location>
        <begin position="16"/>
        <end position="48"/>
    </location>
</feature>
<sequence>MRNILLRLEEIKRRRNFQQLTSPPPPFTQLSLQTDRNPPPSSHGGKKKFSMWRPFLLFVCVSLYEAAPSYRRIPEMGE</sequence>
<gene>
    <name evidence="2" type="ORF">APZ42_023366</name>
</gene>
<dbReference type="EMBL" id="LRGB01001514">
    <property type="protein sequence ID" value="KZS11847.1"/>
    <property type="molecule type" value="Genomic_DNA"/>
</dbReference>
<dbReference type="AlphaFoldDB" id="A0A164V0K0"/>
<organism evidence="2 3">
    <name type="scientific">Daphnia magna</name>
    <dbReference type="NCBI Taxonomy" id="35525"/>
    <lineage>
        <taxon>Eukaryota</taxon>
        <taxon>Metazoa</taxon>
        <taxon>Ecdysozoa</taxon>
        <taxon>Arthropoda</taxon>
        <taxon>Crustacea</taxon>
        <taxon>Branchiopoda</taxon>
        <taxon>Diplostraca</taxon>
        <taxon>Cladocera</taxon>
        <taxon>Anomopoda</taxon>
        <taxon>Daphniidae</taxon>
        <taxon>Daphnia</taxon>
    </lineage>
</organism>
<name>A0A164V0K0_9CRUS</name>
<keyword evidence="3" id="KW-1185">Reference proteome</keyword>
<evidence type="ECO:0000256" key="1">
    <source>
        <dbReference type="SAM" id="MobiDB-lite"/>
    </source>
</evidence>
<accession>A0A164V0K0</accession>
<protein>
    <submittedName>
        <fullName evidence="2">Uncharacterized protein</fullName>
    </submittedName>
</protein>